<evidence type="ECO:0008006" key="3">
    <source>
        <dbReference type="Google" id="ProtNLM"/>
    </source>
</evidence>
<accession>A0ABR7JGH5</accession>
<comment type="caution">
    <text evidence="1">The sequence shown here is derived from an EMBL/GenBank/DDBJ whole genome shotgun (WGS) entry which is preliminary data.</text>
</comment>
<evidence type="ECO:0000313" key="2">
    <source>
        <dbReference type="Proteomes" id="UP000621670"/>
    </source>
</evidence>
<sequence length="221" mass="25944">MENQQINMKEIIDGKINDTEYNNSSCKILWILKEANISAEDKEKEIDVCEGFRNDWHKKNALSVPTFRKMIYATYGILNPTVEWENIPYANQEAYEVVQQIAYININKLPADSSSDDWKIKKAYNVGKDKLLKQIEDLNPNIIIFGNTLKFFEFEDLSKIGWDILNTEKKYADDSTYNTAYYTISSNKLCINAYHPSYPKIADKTYWNEIRQTYINWKSNK</sequence>
<gene>
    <name evidence="1" type="ORF">H8R26_08245</name>
</gene>
<organism evidence="1 2">
    <name type="scientific">Flavobacterium turcicum</name>
    <dbReference type="NCBI Taxonomy" id="2764718"/>
    <lineage>
        <taxon>Bacteria</taxon>
        <taxon>Pseudomonadati</taxon>
        <taxon>Bacteroidota</taxon>
        <taxon>Flavobacteriia</taxon>
        <taxon>Flavobacteriales</taxon>
        <taxon>Flavobacteriaceae</taxon>
        <taxon>Flavobacterium</taxon>
    </lineage>
</organism>
<evidence type="ECO:0000313" key="1">
    <source>
        <dbReference type="EMBL" id="MBC5863410.1"/>
    </source>
</evidence>
<reference evidence="1 2" key="1">
    <citation type="submission" date="2020-08" db="EMBL/GenBank/DDBJ databases">
        <title>Description of novel Flavobacterium F-400 isolate.</title>
        <authorList>
            <person name="Saticioglu I."/>
            <person name="Duman M."/>
            <person name="Altun S."/>
        </authorList>
    </citation>
    <scope>NUCLEOTIDE SEQUENCE [LARGE SCALE GENOMIC DNA]</scope>
    <source>
        <strain evidence="1 2">F-400</strain>
    </source>
</reference>
<protein>
    <recommendedName>
        <fullName evidence="3">Uracil DNA glycosylase superfamily protein</fullName>
    </recommendedName>
</protein>
<proteinExistence type="predicted"/>
<dbReference type="Proteomes" id="UP000621670">
    <property type="component" value="Unassembled WGS sequence"/>
</dbReference>
<keyword evidence="2" id="KW-1185">Reference proteome</keyword>
<dbReference type="EMBL" id="JACRUM010000003">
    <property type="protein sequence ID" value="MBC5863410.1"/>
    <property type="molecule type" value="Genomic_DNA"/>
</dbReference>
<dbReference type="RefSeq" id="WP_166135517.1">
    <property type="nucleotide sequence ID" value="NZ_JAAOBY010000003.1"/>
</dbReference>
<name>A0ABR7JGH5_9FLAO</name>